<sequence length="199" mass="22828">MKSAFGLDQQNESIDSKLVVALERVSEAFRVLLWQQSKEIALSPIQIQILLFVYFHARELCNVTYLANEFNVTKATMSDSIKVLVQKTYLEKISDPNDTRSFTLKLSKEGKKIVLESANFAQKIEKPLSQLPEDTKLSMLDGLFNLIYELNQSGVITVQRMCTLCSHYTNRKEKHYCNLLQRQLAAEQLRLDCPEFSSV</sequence>
<dbReference type="PROSITE" id="PS50995">
    <property type="entry name" value="HTH_MARR_2"/>
    <property type="match status" value="1"/>
</dbReference>
<protein>
    <submittedName>
        <fullName evidence="5">Transcriptional regulator, MarR family</fullName>
    </submittedName>
</protein>
<accession>A0A2P2E257</accession>
<keyword evidence="1" id="KW-0805">Transcription regulation</keyword>
<evidence type="ECO:0000256" key="2">
    <source>
        <dbReference type="ARBA" id="ARBA00023125"/>
    </source>
</evidence>
<comment type="caution">
    <text evidence="5">The sequence shown here is derived from an EMBL/GenBank/DDBJ whole genome shotgun (WGS) entry which is preliminary data.</text>
</comment>
<evidence type="ECO:0000256" key="1">
    <source>
        <dbReference type="ARBA" id="ARBA00023015"/>
    </source>
</evidence>
<dbReference type="SUPFAM" id="SSF46785">
    <property type="entry name" value="Winged helix' DNA-binding domain"/>
    <property type="match status" value="1"/>
</dbReference>
<evidence type="ECO:0000259" key="4">
    <source>
        <dbReference type="PROSITE" id="PS50995"/>
    </source>
</evidence>
<dbReference type="OrthoDB" id="9799175at2"/>
<dbReference type="Gene3D" id="1.10.10.10">
    <property type="entry name" value="Winged helix-like DNA-binding domain superfamily/Winged helix DNA-binding domain"/>
    <property type="match status" value="1"/>
</dbReference>
<keyword evidence="3" id="KW-0804">Transcription</keyword>
<dbReference type="AlphaFoldDB" id="A0A2P2E257"/>
<reference evidence="5 6" key="1">
    <citation type="submission" date="2018-02" db="EMBL/GenBank/DDBJ databases">
        <title>Novel Leptospira species isolated from soil and water in Japan.</title>
        <authorList>
            <person name="Nakao R."/>
            <person name="Masuzawa T."/>
        </authorList>
    </citation>
    <scope>NUCLEOTIDE SEQUENCE [LARGE SCALE GENOMIC DNA]</scope>
    <source>
        <strain evidence="5 6">YH101</strain>
    </source>
</reference>
<dbReference type="GO" id="GO:0003677">
    <property type="term" value="F:DNA binding"/>
    <property type="evidence" value="ECO:0007669"/>
    <property type="project" value="UniProtKB-KW"/>
</dbReference>
<dbReference type="InterPro" id="IPR036390">
    <property type="entry name" value="WH_DNA-bd_sf"/>
</dbReference>
<dbReference type="InterPro" id="IPR036388">
    <property type="entry name" value="WH-like_DNA-bd_sf"/>
</dbReference>
<dbReference type="GO" id="GO:0003700">
    <property type="term" value="F:DNA-binding transcription factor activity"/>
    <property type="evidence" value="ECO:0007669"/>
    <property type="project" value="InterPro"/>
</dbReference>
<dbReference type="PANTHER" id="PTHR42756:SF1">
    <property type="entry name" value="TRANSCRIPTIONAL REPRESSOR OF EMRAB OPERON"/>
    <property type="match status" value="1"/>
</dbReference>
<evidence type="ECO:0000313" key="5">
    <source>
        <dbReference type="EMBL" id="GBF50985.1"/>
    </source>
</evidence>
<dbReference type="InterPro" id="IPR000835">
    <property type="entry name" value="HTH_MarR-typ"/>
</dbReference>
<dbReference type="SMART" id="SM00347">
    <property type="entry name" value="HTH_MARR"/>
    <property type="match status" value="1"/>
</dbReference>
<gene>
    <name evidence="5" type="ORF">LPTSP4_25160</name>
</gene>
<evidence type="ECO:0000256" key="3">
    <source>
        <dbReference type="ARBA" id="ARBA00023163"/>
    </source>
</evidence>
<organism evidence="5 6">
    <name type="scientific">Leptospira ryugenii</name>
    <dbReference type="NCBI Taxonomy" id="1917863"/>
    <lineage>
        <taxon>Bacteria</taxon>
        <taxon>Pseudomonadati</taxon>
        <taxon>Spirochaetota</taxon>
        <taxon>Spirochaetia</taxon>
        <taxon>Leptospirales</taxon>
        <taxon>Leptospiraceae</taxon>
        <taxon>Leptospira</taxon>
    </lineage>
</organism>
<dbReference type="Pfam" id="PF12802">
    <property type="entry name" value="MarR_2"/>
    <property type="match status" value="1"/>
</dbReference>
<dbReference type="PANTHER" id="PTHR42756">
    <property type="entry name" value="TRANSCRIPTIONAL REGULATOR, MARR"/>
    <property type="match status" value="1"/>
</dbReference>
<keyword evidence="2" id="KW-0238">DNA-binding</keyword>
<name>A0A2P2E257_9LEPT</name>
<dbReference type="RefSeq" id="WP_108977242.1">
    <property type="nucleotide sequence ID" value="NZ_BFBB01000008.1"/>
</dbReference>
<feature type="domain" description="HTH marR-type" evidence="4">
    <location>
        <begin position="15"/>
        <end position="149"/>
    </location>
</feature>
<dbReference type="Proteomes" id="UP000245133">
    <property type="component" value="Unassembled WGS sequence"/>
</dbReference>
<evidence type="ECO:0000313" key="6">
    <source>
        <dbReference type="Proteomes" id="UP000245133"/>
    </source>
</evidence>
<proteinExistence type="predicted"/>
<dbReference type="EMBL" id="BFBB01000008">
    <property type="protein sequence ID" value="GBF50985.1"/>
    <property type="molecule type" value="Genomic_DNA"/>
</dbReference>
<keyword evidence="6" id="KW-1185">Reference proteome</keyword>